<dbReference type="OrthoDB" id="5581960at2759"/>
<dbReference type="Proteomes" id="UP001151516">
    <property type="component" value="Unassembled WGS sequence"/>
</dbReference>
<evidence type="ECO:0000313" key="1">
    <source>
        <dbReference type="EMBL" id="KAJ2681620.1"/>
    </source>
</evidence>
<name>A0A9W8L1N2_9FUNG</name>
<keyword evidence="2" id="KW-1185">Reference proteome</keyword>
<gene>
    <name evidence="1" type="ORF">IWW39_006283</name>
</gene>
<reference evidence="1" key="1">
    <citation type="submission" date="2022-07" db="EMBL/GenBank/DDBJ databases">
        <title>Phylogenomic reconstructions and comparative analyses of Kickxellomycotina fungi.</title>
        <authorList>
            <person name="Reynolds N.K."/>
            <person name="Stajich J.E."/>
            <person name="Barry K."/>
            <person name="Grigoriev I.V."/>
            <person name="Crous P."/>
            <person name="Smith M.E."/>
        </authorList>
    </citation>
    <scope>NUCLEOTIDE SEQUENCE</scope>
    <source>
        <strain evidence="1">CBS 109367</strain>
    </source>
</reference>
<comment type="caution">
    <text evidence="1">The sequence shown here is derived from an EMBL/GenBank/DDBJ whole genome shotgun (WGS) entry which is preliminary data.</text>
</comment>
<dbReference type="Gene3D" id="3.10.129.10">
    <property type="entry name" value="Hotdog Thioesterase"/>
    <property type="match status" value="1"/>
</dbReference>
<accession>A0A9W8L1N2</accession>
<protein>
    <submittedName>
        <fullName evidence="1">Uncharacterized protein</fullName>
    </submittedName>
</protein>
<dbReference type="EMBL" id="JANBTX010000597">
    <property type="protein sequence ID" value="KAJ2681620.1"/>
    <property type="molecule type" value="Genomic_DNA"/>
</dbReference>
<proteinExistence type="predicted"/>
<organism evidence="1 2">
    <name type="scientific">Coemansia spiralis</name>
    <dbReference type="NCBI Taxonomy" id="417178"/>
    <lineage>
        <taxon>Eukaryota</taxon>
        <taxon>Fungi</taxon>
        <taxon>Fungi incertae sedis</taxon>
        <taxon>Zoopagomycota</taxon>
        <taxon>Kickxellomycotina</taxon>
        <taxon>Kickxellomycetes</taxon>
        <taxon>Kickxellales</taxon>
        <taxon>Kickxellaceae</taxon>
        <taxon>Coemansia</taxon>
    </lineage>
</organism>
<dbReference type="AlphaFoldDB" id="A0A9W8L1N2"/>
<evidence type="ECO:0000313" key="2">
    <source>
        <dbReference type="Proteomes" id="UP001151516"/>
    </source>
</evidence>
<sequence length="156" mass="16831">MDDADALFVKLINQVYARIGSYLHYGMGVQPQVTWASVANSEFIAEWDVTDDCISSETGCLDEGWVATVTDNTTAMLIGSIQPTAKSVSTSISVQGLGPISPGITMEILCKLSCPHTKQPHATAIFRSKDDRALVYAVGSHTKFFKEGLASTQPKM</sequence>